<dbReference type="AlphaFoldDB" id="A0A7S4L348"/>
<accession>A0A7S4L348</accession>
<evidence type="ECO:0000313" key="13">
    <source>
        <dbReference type="EMBL" id="CAE2312691.1"/>
    </source>
</evidence>
<dbReference type="Gene3D" id="1.50.40.10">
    <property type="entry name" value="Mitochondrial carrier domain"/>
    <property type="match status" value="2"/>
</dbReference>
<evidence type="ECO:0000256" key="4">
    <source>
        <dbReference type="ARBA" id="ARBA00022692"/>
    </source>
</evidence>
<keyword evidence="7" id="KW-1133">Transmembrane helix</keyword>
<gene>
    <name evidence="13" type="ORF">GTHE00462_LOCUS22334</name>
</gene>
<evidence type="ECO:0000256" key="3">
    <source>
        <dbReference type="ARBA" id="ARBA00022448"/>
    </source>
</evidence>
<dbReference type="Pfam" id="PF00153">
    <property type="entry name" value="Mito_carr"/>
    <property type="match status" value="3"/>
</dbReference>
<evidence type="ECO:0008006" key="14">
    <source>
        <dbReference type="Google" id="ProtNLM"/>
    </source>
</evidence>
<evidence type="ECO:0000256" key="10">
    <source>
        <dbReference type="PROSITE-ProRule" id="PRU00282"/>
    </source>
</evidence>
<feature type="repeat" description="Solcar" evidence="10">
    <location>
        <begin position="289"/>
        <end position="367"/>
    </location>
</feature>
<organism evidence="13">
    <name type="scientific">Guillardia theta</name>
    <name type="common">Cryptophyte</name>
    <name type="synonym">Cryptomonas phi</name>
    <dbReference type="NCBI Taxonomy" id="55529"/>
    <lineage>
        <taxon>Eukaryota</taxon>
        <taxon>Cryptophyceae</taxon>
        <taxon>Pyrenomonadales</taxon>
        <taxon>Geminigeraceae</taxon>
        <taxon>Guillardia</taxon>
    </lineage>
</organism>
<evidence type="ECO:0000256" key="6">
    <source>
        <dbReference type="ARBA" id="ARBA00022792"/>
    </source>
</evidence>
<keyword evidence="5" id="KW-0677">Repeat</keyword>
<keyword evidence="6" id="KW-0999">Mitochondrion inner membrane</keyword>
<feature type="signal peptide" evidence="12">
    <location>
        <begin position="1"/>
        <end position="26"/>
    </location>
</feature>
<evidence type="ECO:0000256" key="1">
    <source>
        <dbReference type="ARBA" id="ARBA00004448"/>
    </source>
</evidence>
<evidence type="ECO:0000256" key="12">
    <source>
        <dbReference type="SAM" id="SignalP"/>
    </source>
</evidence>
<dbReference type="InterPro" id="IPR018108">
    <property type="entry name" value="MCP_transmembrane"/>
</dbReference>
<comment type="subcellular location">
    <subcellularLocation>
        <location evidence="1">Mitochondrion inner membrane</location>
        <topology evidence="1">Multi-pass membrane protein</topology>
    </subcellularLocation>
</comment>
<dbReference type="PROSITE" id="PS50920">
    <property type="entry name" value="SOLCAR"/>
    <property type="match status" value="3"/>
</dbReference>
<keyword evidence="4 10" id="KW-0812">Transmembrane</keyword>
<evidence type="ECO:0000256" key="5">
    <source>
        <dbReference type="ARBA" id="ARBA00022737"/>
    </source>
</evidence>
<feature type="repeat" description="Solcar" evidence="10">
    <location>
        <begin position="188"/>
        <end position="272"/>
    </location>
</feature>
<evidence type="ECO:0000256" key="9">
    <source>
        <dbReference type="ARBA" id="ARBA00023136"/>
    </source>
</evidence>
<reference evidence="13" key="1">
    <citation type="submission" date="2021-01" db="EMBL/GenBank/DDBJ databases">
        <authorList>
            <person name="Corre E."/>
            <person name="Pelletier E."/>
            <person name="Niang G."/>
            <person name="Scheremetjew M."/>
            <person name="Finn R."/>
            <person name="Kale V."/>
            <person name="Holt S."/>
            <person name="Cochrane G."/>
            <person name="Meng A."/>
            <person name="Brown T."/>
            <person name="Cohen L."/>
        </authorList>
    </citation>
    <scope>NUCLEOTIDE SEQUENCE</scope>
    <source>
        <strain evidence="13">CCMP 2712</strain>
    </source>
</reference>
<dbReference type="PANTHER" id="PTHR45671">
    <property type="entry name" value="SOLUTE CARRIER FAMILY 25 (MITOCHONDRIAL CARRIER PHOSPHATE CARRIER), MEMBER 3, LIKE-RELATED-RELATED"/>
    <property type="match status" value="1"/>
</dbReference>
<feature type="repeat" description="Solcar" evidence="10">
    <location>
        <begin position="88"/>
        <end position="172"/>
    </location>
</feature>
<dbReference type="GO" id="GO:0005315">
    <property type="term" value="F:phosphate transmembrane transporter activity"/>
    <property type="evidence" value="ECO:0007669"/>
    <property type="project" value="InterPro"/>
</dbReference>
<feature type="chain" id="PRO_5031078884" description="Mitochondrial carrier protein" evidence="12">
    <location>
        <begin position="27"/>
        <end position="388"/>
    </location>
</feature>
<dbReference type="InterPro" id="IPR023395">
    <property type="entry name" value="MCP_dom_sf"/>
</dbReference>
<evidence type="ECO:0000256" key="8">
    <source>
        <dbReference type="ARBA" id="ARBA00023128"/>
    </source>
</evidence>
<dbReference type="PANTHER" id="PTHR45671:SF12">
    <property type="entry name" value="MITOCHONDRIAL PHOSPHATE CARRIER PROTEIN"/>
    <property type="match status" value="1"/>
</dbReference>
<evidence type="ECO:0000256" key="11">
    <source>
        <dbReference type="RuleBase" id="RU000488"/>
    </source>
</evidence>
<keyword evidence="3 11" id="KW-0813">Transport</keyword>
<comment type="similarity">
    <text evidence="2 11">Belongs to the mitochondrial carrier (TC 2.A.29) family.</text>
</comment>
<name>A0A7S4L348_GUITH</name>
<protein>
    <recommendedName>
        <fullName evidence="14">Mitochondrial carrier protein</fullName>
    </recommendedName>
</protein>
<keyword evidence="9 10" id="KW-0472">Membrane</keyword>
<keyword evidence="12" id="KW-0732">Signal</keyword>
<evidence type="ECO:0000256" key="2">
    <source>
        <dbReference type="ARBA" id="ARBA00006375"/>
    </source>
</evidence>
<dbReference type="GO" id="GO:0005743">
    <property type="term" value="C:mitochondrial inner membrane"/>
    <property type="evidence" value="ECO:0007669"/>
    <property type="project" value="UniProtKB-SubCell"/>
</dbReference>
<dbReference type="OMA" id="PEYAHKY"/>
<sequence>MRMRAFSHLSLRIISAALFFAQYAYCAGTMSFPLGNPDAGFLGLKSRSQDANSILNFPQQLNKANLGERFHMAKAAVAKAVASKMDFEKYPKLFAAGGFCASLTHLVTVPLDVVKTRLQVNPGEFSSLNEGIRKIYEKEGTRGLMQGMTPTFCGFLMQGALKYGFYEFFKDSLAQSLPPEKRGEGGKLPIPQMIIAASAAEILGTTALLPFESARIRMVADPKFANNMFGVLAKLVKTQGLGGIYGGYLPIQCKQVPFTITQFLVYEFAAKAVYSALAKADIKDASSTVGTAVTLGCGLISGITASLVSQPGDTVLSVMNKAPGTTVLGAIKQLGPRGLYLGAGARCVHVTSYIVAQFLIYDSIKRFFGIPVAGEAEAKQCVASAVKK</sequence>
<evidence type="ECO:0000256" key="7">
    <source>
        <dbReference type="ARBA" id="ARBA00022989"/>
    </source>
</evidence>
<dbReference type="GO" id="GO:1990547">
    <property type="term" value="P:mitochondrial phosphate ion transmembrane transport"/>
    <property type="evidence" value="ECO:0007669"/>
    <property type="project" value="InterPro"/>
</dbReference>
<dbReference type="InterPro" id="IPR044677">
    <property type="entry name" value="SLC25A3/Pic2/Mir1-like"/>
</dbReference>
<dbReference type="SUPFAM" id="SSF103506">
    <property type="entry name" value="Mitochondrial carrier"/>
    <property type="match status" value="1"/>
</dbReference>
<keyword evidence="8" id="KW-0496">Mitochondrion</keyword>
<proteinExistence type="inferred from homology"/>
<dbReference type="EMBL" id="HBKN01028804">
    <property type="protein sequence ID" value="CAE2312691.1"/>
    <property type="molecule type" value="Transcribed_RNA"/>
</dbReference>